<dbReference type="RefSeq" id="WP_141168289.1">
    <property type="nucleotide sequence ID" value="NZ_VHLH01000042.1"/>
</dbReference>
<organism evidence="1 2">
    <name type="scientific">Pararhizobium mangrovi</name>
    <dbReference type="NCBI Taxonomy" id="2590452"/>
    <lineage>
        <taxon>Bacteria</taxon>
        <taxon>Pseudomonadati</taxon>
        <taxon>Pseudomonadota</taxon>
        <taxon>Alphaproteobacteria</taxon>
        <taxon>Hyphomicrobiales</taxon>
        <taxon>Rhizobiaceae</taxon>
        <taxon>Rhizobium/Agrobacterium group</taxon>
        <taxon>Pararhizobium</taxon>
    </lineage>
</organism>
<dbReference type="Pfam" id="PF00132">
    <property type="entry name" value="Hexapep"/>
    <property type="match status" value="1"/>
</dbReference>
<sequence length="177" mass="18442">MPCFALDGIEPVLPEGFTWIADTAVLIGKVVLEEGANIWFGAVLRGDNEPVTVGARTNIQENTVIHTDPGFPVTLGTGCTVGHRAIVHGCTVGDGTLIGMGAIVLNGARIGRNCLIGAGSLIPEGKEIPDGSLVVGTPGRVVRALDEAAIEGLRKSASGYVEKARRYSDGLRPIEED</sequence>
<dbReference type="InterPro" id="IPR050484">
    <property type="entry name" value="Transf_Hexapept/Carb_Anhydrase"/>
</dbReference>
<dbReference type="InterPro" id="IPR047324">
    <property type="entry name" value="LbH_gamma_CA-like"/>
</dbReference>
<dbReference type="InterPro" id="IPR011004">
    <property type="entry name" value="Trimer_LpxA-like_sf"/>
</dbReference>
<dbReference type="PANTHER" id="PTHR13061">
    <property type="entry name" value="DYNACTIN SUBUNIT P25"/>
    <property type="match status" value="1"/>
</dbReference>
<keyword evidence="2" id="KW-1185">Reference proteome</keyword>
<dbReference type="AlphaFoldDB" id="A0A506TV25"/>
<accession>A0A506TV25</accession>
<dbReference type="EMBL" id="VHLH01000042">
    <property type="protein sequence ID" value="TPW25923.1"/>
    <property type="molecule type" value="Genomic_DNA"/>
</dbReference>
<gene>
    <name evidence="1" type="ORF">FJU11_17090</name>
</gene>
<name>A0A506TV25_9HYPH</name>
<comment type="caution">
    <text evidence="1">The sequence shown here is derived from an EMBL/GenBank/DDBJ whole genome shotgun (WGS) entry which is preliminary data.</text>
</comment>
<reference evidence="1 2" key="1">
    <citation type="submission" date="2019-06" db="EMBL/GenBank/DDBJ databases">
        <authorList>
            <person name="Li M."/>
        </authorList>
    </citation>
    <scope>NUCLEOTIDE SEQUENCE [LARGE SCALE GENOMIC DNA]</scope>
    <source>
        <strain evidence="1 2">BGMRC6574</strain>
    </source>
</reference>
<protein>
    <submittedName>
        <fullName evidence="1">Gamma carbonic anhydrase family protein</fullName>
    </submittedName>
</protein>
<dbReference type="OrthoDB" id="9803036at2"/>
<dbReference type="SUPFAM" id="SSF51161">
    <property type="entry name" value="Trimeric LpxA-like enzymes"/>
    <property type="match status" value="1"/>
</dbReference>
<dbReference type="PANTHER" id="PTHR13061:SF29">
    <property type="entry name" value="GAMMA CARBONIC ANHYDRASE-LIKE 1, MITOCHONDRIAL-RELATED"/>
    <property type="match status" value="1"/>
</dbReference>
<dbReference type="CDD" id="cd04645">
    <property type="entry name" value="LbH_gamma_CA_like"/>
    <property type="match status" value="1"/>
</dbReference>
<proteinExistence type="predicted"/>
<evidence type="ECO:0000313" key="1">
    <source>
        <dbReference type="EMBL" id="TPW25923.1"/>
    </source>
</evidence>
<dbReference type="InterPro" id="IPR001451">
    <property type="entry name" value="Hexapep"/>
</dbReference>
<evidence type="ECO:0000313" key="2">
    <source>
        <dbReference type="Proteomes" id="UP000320314"/>
    </source>
</evidence>
<dbReference type="Proteomes" id="UP000320314">
    <property type="component" value="Unassembled WGS sequence"/>
</dbReference>
<dbReference type="Gene3D" id="2.160.10.10">
    <property type="entry name" value="Hexapeptide repeat proteins"/>
    <property type="match status" value="1"/>
</dbReference>